<dbReference type="Pfam" id="PF13622">
    <property type="entry name" value="4HBT_3"/>
    <property type="match status" value="1"/>
</dbReference>
<dbReference type="InterPro" id="IPR029069">
    <property type="entry name" value="HotDog_dom_sf"/>
</dbReference>
<protein>
    <submittedName>
        <fullName evidence="3">TesB-like acyl-CoA thioesterase</fullName>
    </submittedName>
</protein>
<name>A0ABS0AKA9_9GAMM</name>
<dbReference type="InterPro" id="IPR049450">
    <property type="entry name" value="ACOT8-like_C"/>
</dbReference>
<comment type="caution">
    <text evidence="3">The sequence shown here is derived from an EMBL/GenBank/DDBJ whole genome shotgun (WGS) entry which is preliminary data.</text>
</comment>
<proteinExistence type="predicted"/>
<keyword evidence="4" id="KW-1185">Reference proteome</keyword>
<dbReference type="InterPro" id="IPR049449">
    <property type="entry name" value="TesB_ACOT8-like_N"/>
</dbReference>
<dbReference type="Gene3D" id="2.40.160.210">
    <property type="entry name" value="Acyl-CoA thioesterase, double hotdog domain"/>
    <property type="match status" value="1"/>
</dbReference>
<reference evidence="3 4" key="1">
    <citation type="submission" date="2012-09" db="EMBL/GenBank/DDBJ databases">
        <title>Genome Sequence of alkane-degrading Bacterium Alcanivorax venustensis ISO4.</title>
        <authorList>
            <person name="Lai Q."/>
            <person name="Shao Z."/>
        </authorList>
    </citation>
    <scope>NUCLEOTIDE SEQUENCE [LARGE SCALE GENOMIC DNA]</scope>
    <source>
        <strain evidence="3 4">ISO4</strain>
    </source>
</reference>
<dbReference type="EMBL" id="ARXR01000054">
    <property type="protein sequence ID" value="MBF5054575.1"/>
    <property type="molecule type" value="Genomic_DNA"/>
</dbReference>
<evidence type="ECO:0000313" key="4">
    <source>
        <dbReference type="Proteomes" id="UP000644441"/>
    </source>
</evidence>
<feature type="domain" description="Acyl-CoA thioesterase-like N-terminal HotDog" evidence="1">
    <location>
        <begin position="18"/>
        <end position="100"/>
    </location>
</feature>
<gene>
    <name evidence="3" type="ORF">ISO4_03177</name>
</gene>
<evidence type="ECO:0000313" key="3">
    <source>
        <dbReference type="EMBL" id="MBF5054575.1"/>
    </source>
</evidence>
<feature type="domain" description="Acyl-CoA thioesterase-like C-terminal" evidence="2">
    <location>
        <begin position="122"/>
        <end position="259"/>
    </location>
</feature>
<accession>A0ABS0AKA9</accession>
<sequence>MKFDSIIDAAAGNRMTVPEGWGQGRATFGGLVGAILIRHMDAHLGADAPPLRSFTISFVAPMVPGPVDLEATTLRAGKSVTQVQVMARQEGQVVATLLGSLGHGRESSIRVPGPEAPRWKAPQDCFKLPYMEGRSPTFLRFFDMRIAGGNMIFSGAKEPDFHGYMRFDEPGQTQDAATLACLVDTWPAGVLPMLSKPAPASSLTWTMELLEDPRELEPVDFWQYQVITDSFADGYGQCQATVWDDRGRPVALSRQTVVVFG</sequence>
<dbReference type="Pfam" id="PF20789">
    <property type="entry name" value="4HBT_3C"/>
    <property type="match status" value="1"/>
</dbReference>
<dbReference type="Proteomes" id="UP000644441">
    <property type="component" value="Unassembled WGS sequence"/>
</dbReference>
<dbReference type="RefSeq" id="WP_194856891.1">
    <property type="nucleotide sequence ID" value="NZ_ARXR01000054.1"/>
</dbReference>
<evidence type="ECO:0000259" key="2">
    <source>
        <dbReference type="Pfam" id="PF20789"/>
    </source>
</evidence>
<dbReference type="GeneID" id="99766794"/>
<dbReference type="SUPFAM" id="SSF54637">
    <property type="entry name" value="Thioesterase/thiol ester dehydrase-isomerase"/>
    <property type="match status" value="2"/>
</dbReference>
<evidence type="ECO:0000259" key="1">
    <source>
        <dbReference type="Pfam" id="PF13622"/>
    </source>
</evidence>
<dbReference type="InterPro" id="IPR042171">
    <property type="entry name" value="Acyl-CoA_hotdog"/>
</dbReference>
<organism evidence="3 4">
    <name type="scientific">Alloalcanivorax venustensis ISO4</name>
    <dbReference type="NCBI Taxonomy" id="1177184"/>
    <lineage>
        <taxon>Bacteria</taxon>
        <taxon>Pseudomonadati</taxon>
        <taxon>Pseudomonadota</taxon>
        <taxon>Gammaproteobacteria</taxon>
        <taxon>Oceanospirillales</taxon>
        <taxon>Alcanivoracaceae</taxon>
        <taxon>Alloalcanivorax</taxon>
    </lineage>
</organism>